<dbReference type="RefSeq" id="WP_342629027.1">
    <property type="nucleotide sequence ID" value="NZ_CP152276.1"/>
</dbReference>
<keyword evidence="2" id="KW-0732">Signal</keyword>
<feature type="signal peptide" evidence="2">
    <location>
        <begin position="1"/>
        <end position="28"/>
    </location>
</feature>
<evidence type="ECO:0000256" key="2">
    <source>
        <dbReference type="SAM" id="SignalP"/>
    </source>
</evidence>
<dbReference type="InterPro" id="IPR051267">
    <property type="entry name" value="STEAP_metalloreductase"/>
</dbReference>
<dbReference type="Gene3D" id="3.40.50.720">
    <property type="entry name" value="NAD(P)-binding Rossmann-like Domain"/>
    <property type="match status" value="1"/>
</dbReference>
<protein>
    <submittedName>
        <fullName evidence="4">NADPH-dependent F420 reductase</fullName>
    </submittedName>
</protein>
<name>A0ABZ3D793_9PROT</name>
<feature type="domain" description="Pyrroline-5-carboxylate reductase catalytic N-terminal" evidence="3">
    <location>
        <begin position="33"/>
        <end position="124"/>
    </location>
</feature>
<dbReference type="InterPro" id="IPR036291">
    <property type="entry name" value="NAD(P)-bd_dom_sf"/>
</dbReference>
<organism evidence="4 5">
    <name type="scientific">Nguyenibacter vanlangensis</name>
    <dbReference type="NCBI Taxonomy" id="1216886"/>
    <lineage>
        <taxon>Bacteria</taxon>
        <taxon>Pseudomonadati</taxon>
        <taxon>Pseudomonadota</taxon>
        <taxon>Alphaproteobacteria</taxon>
        <taxon>Acetobacterales</taxon>
        <taxon>Acetobacteraceae</taxon>
        <taxon>Nguyenibacter</taxon>
    </lineage>
</organism>
<dbReference type="Proteomes" id="UP001449795">
    <property type="component" value="Chromosome"/>
</dbReference>
<evidence type="ECO:0000313" key="4">
    <source>
        <dbReference type="EMBL" id="XAE43625.1"/>
    </source>
</evidence>
<dbReference type="InterPro" id="IPR028939">
    <property type="entry name" value="P5C_Rdtase_cat_N"/>
</dbReference>
<evidence type="ECO:0000256" key="1">
    <source>
        <dbReference type="ARBA" id="ARBA00023002"/>
    </source>
</evidence>
<dbReference type="Pfam" id="PF03807">
    <property type="entry name" value="F420_oxidored"/>
    <property type="match status" value="1"/>
</dbReference>
<keyword evidence="1" id="KW-0560">Oxidoreductase</keyword>
<feature type="chain" id="PRO_5045349338" evidence="2">
    <location>
        <begin position="29"/>
        <end position="237"/>
    </location>
</feature>
<sequence>MTRRFFPMHRRSLLAALPALLLPSVPRAAAPLRIGAIGAGHVGSTLGGLWLKAGHPVMFSARDLSSAQAVASDLGPLARAGTPEQAAGFGDVVLLAVPYGALPALGPALRGILQGKVVIDACNPYPWRDGDIARTAQQQGAGAVTQSLFPGAHVVRAFNSEDMSTIDAEAHRLPPRLGIPYAGDDAQAKQVVRGLIVDAGFDPVDAGPLSAARAFQPGGPGFEADLNATQLRGRLGL</sequence>
<reference evidence="4 5" key="1">
    <citation type="submission" date="2024-04" db="EMBL/GenBank/DDBJ databases">
        <title>Complete genome sequence of Nguyenibacter vanlangesis HBCM-1154, a strain capable of nitrogen fixation, IAA production, and phosphorus solubilization isolated from sugarcane soil.</title>
        <authorList>
            <person name="MY HANH P."/>
        </authorList>
    </citation>
    <scope>NUCLEOTIDE SEQUENCE [LARGE SCALE GENOMIC DNA]</scope>
    <source>
        <strain evidence="4 5">HBCM 1154</strain>
    </source>
</reference>
<dbReference type="PANTHER" id="PTHR14239:SF10">
    <property type="entry name" value="REDUCTASE"/>
    <property type="match status" value="1"/>
</dbReference>
<evidence type="ECO:0000313" key="5">
    <source>
        <dbReference type="Proteomes" id="UP001449795"/>
    </source>
</evidence>
<proteinExistence type="predicted"/>
<dbReference type="SUPFAM" id="SSF51735">
    <property type="entry name" value="NAD(P)-binding Rossmann-fold domains"/>
    <property type="match status" value="1"/>
</dbReference>
<evidence type="ECO:0000259" key="3">
    <source>
        <dbReference type="Pfam" id="PF03807"/>
    </source>
</evidence>
<keyword evidence="5" id="KW-1185">Reference proteome</keyword>
<dbReference type="PANTHER" id="PTHR14239">
    <property type="entry name" value="DUDULIN-RELATED"/>
    <property type="match status" value="1"/>
</dbReference>
<accession>A0ABZ3D793</accession>
<gene>
    <name evidence="4" type="ORF">AAC691_04030</name>
</gene>
<dbReference type="EMBL" id="CP152276">
    <property type="protein sequence ID" value="XAE43625.1"/>
    <property type="molecule type" value="Genomic_DNA"/>
</dbReference>